<evidence type="ECO:0000313" key="5">
    <source>
        <dbReference type="Proteomes" id="UP000324233"/>
    </source>
</evidence>
<name>A0A5B9WC50_9BACT</name>
<dbReference type="SUPFAM" id="SSF51971">
    <property type="entry name" value="Nucleotide-binding domain"/>
    <property type="match status" value="1"/>
</dbReference>
<evidence type="ECO:0000256" key="1">
    <source>
        <dbReference type="SAM" id="MobiDB-lite"/>
    </source>
</evidence>
<sequence>MSANAPTPPLSNKERVKIPRQHMPEQDAGLRRSNFEEVNQGLTVLGATTEALRCLQCASPKCMAGCPVGVKVKDFVELIVEGDYLRAAAKIREDNILPAITGRVCPQETQCEGCCILGNKFEPLGIGYLERFVADYERQSGQLGLPDRAPPTGKKVAIVGSGPAGLSAAGDLVRMGHAVTVFEALHEIGGVLIYGIPEFRLPKEIVRREVDVMRAMGVDFQTNVVIGKTVTIDELMADEGYDAVLVATGAGLPKFLGVPGEHLNGVYSANEFLTRVNLMRANEFPEYDEPVFDVRGRDIAVVGGGNTAMDAVRTAARLGAKTSYLIYRRSEAEMPARAEEAKHAKEEGITFLCLTNPVAFLGEEDGFVRSVRCMKMELGEPDASGRRSPRPIPDSEFELPIQMAIIALGTEANPLVQSTTPDLKTTRKGYIAADPETLRTSKKGVFAGGDIVTGGATVILAMGAGRKAAASIADYLNAGTWDQPQGA</sequence>
<dbReference type="Gene3D" id="3.50.50.60">
    <property type="entry name" value="FAD/NAD(P)-binding domain"/>
    <property type="match status" value="2"/>
</dbReference>
<dbReference type="OrthoDB" id="9803192at2"/>
<evidence type="ECO:0000313" key="4">
    <source>
        <dbReference type="EMBL" id="QEH37460.1"/>
    </source>
</evidence>
<keyword evidence="4" id="KW-0560">Oxidoreductase</keyword>
<dbReference type="Pfam" id="PF07992">
    <property type="entry name" value="Pyr_redox_2"/>
    <property type="match status" value="1"/>
</dbReference>
<dbReference type="InterPro" id="IPR036188">
    <property type="entry name" value="FAD/NAD-bd_sf"/>
</dbReference>
<proteinExistence type="predicted"/>
<dbReference type="GO" id="GO:0051536">
    <property type="term" value="F:iron-sulfur cluster binding"/>
    <property type="evidence" value="ECO:0007669"/>
    <property type="project" value="InterPro"/>
</dbReference>
<dbReference type="Gene3D" id="3.40.50.720">
    <property type="entry name" value="NAD(P)-binding Rossmann-like Domain"/>
    <property type="match status" value="1"/>
</dbReference>
<dbReference type="KEGG" id="agv:OJF2_60510"/>
<dbReference type="PRINTS" id="PR00419">
    <property type="entry name" value="ADXRDTASE"/>
</dbReference>
<dbReference type="PANTHER" id="PTHR42783">
    <property type="entry name" value="GLUTAMATE SYNTHASE [NADPH] SMALL CHAIN"/>
    <property type="match status" value="1"/>
</dbReference>
<feature type="domain" description="FAD/NAD(P)-binding" evidence="2">
    <location>
        <begin position="154"/>
        <end position="465"/>
    </location>
</feature>
<evidence type="ECO:0000259" key="3">
    <source>
        <dbReference type="Pfam" id="PF14691"/>
    </source>
</evidence>
<dbReference type="Pfam" id="PF14691">
    <property type="entry name" value="Fer4_20"/>
    <property type="match status" value="1"/>
</dbReference>
<feature type="region of interest" description="Disordered" evidence="1">
    <location>
        <begin position="1"/>
        <end position="26"/>
    </location>
</feature>
<dbReference type="Gene3D" id="1.10.1060.10">
    <property type="entry name" value="Alpha-helical ferredoxin"/>
    <property type="match status" value="1"/>
</dbReference>
<reference evidence="4 5" key="1">
    <citation type="submission" date="2019-08" db="EMBL/GenBank/DDBJ databases">
        <title>Deep-cultivation of Planctomycetes and their phenomic and genomic characterization uncovers novel biology.</title>
        <authorList>
            <person name="Wiegand S."/>
            <person name="Jogler M."/>
            <person name="Boedeker C."/>
            <person name="Pinto D."/>
            <person name="Vollmers J."/>
            <person name="Rivas-Marin E."/>
            <person name="Kohn T."/>
            <person name="Peeters S.H."/>
            <person name="Heuer A."/>
            <person name="Rast P."/>
            <person name="Oberbeckmann S."/>
            <person name="Bunk B."/>
            <person name="Jeske O."/>
            <person name="Meyerdierks A."/>
            <person name="Storesund J.E."/>
            <person name="Kallscheuer N."/>
            <person name="Luecker S."/>
            <person name="Lage O.M."/>
            <person name="Pohl T."/>
            <person name="Merkel B.J."/>
            <person name="Hornburger P."/>
            <person name="Mueller R.-W."/>
            <person name="Bruemmer F."/>
            <person name="Labrenz M."/>
            <person name="Spormann A.M."/>
            <person name="Op den Camp H."/>
            <person name="Overmann J."/>
            <person name="Amann R."/>
            <person name="Jetten M.S.M."/>
            <person name="Mascher T."/>
            <person name="Medema M.H."/>
            <person name="Devos D.P."/>
            <person name="Kaster A.-K."/>
            <person name="Ovreas L."/>
            <person name="Rohde M."/>
            <person name="Galperin M.Y."/>
            <person name="Jogler C."/>
        </authorList>
    </citation>
    <scope>NUCLEOTIDE SEQUENCE [LARGE SCALE GENOMIC DNA]</scope>
    <source>
        <strain evidence="4 5">OJF2</strain>
    </source>
</reference>
<dbReference type="NCBIfam" id="TIGR01316">
    <property type="entry name" value="gltA"/>
    <property type="match status" value="1"/>
</dbReference>
<feature type="compositionally biased region" description="Basic and acidic residues" evidence="1">
    <location>
        <begin position="12"/>
        <end position="26"/>
    </location>
</feature>
<dbReference type="PANTHER" id="PTHR42783:SF3">
    <property type="entry name" value="GLUTAMATE SYNTHASE [NADPH] SMALL CHAIN-RELATED"/>
    <property type="match status" value="1"/>
</dbReference>
<accession>A0A5B9WC50</accession>
<keyword evidence="5" id="KW-1185">Reference proteome</keyword>
<gene>
    <name evidence="4" type="primary">gltD</name>
    <name evidence="4" type="ORF">OJF2_60510</name>
</gene>
<evidence type="ECO:0000259" key="2">
    <source>
        <dbReference type="Pfam" id="PF07992"/>
    </source>
</evidence>
<feature type="domain" description="Dihydroprymidine dehydrogenase" evidence="3">
    <location>
        <begin position="31"/>
        <end position="141"/>
    </location>
</feature>
<dbReference type="RefSeq" id="WP_148597016.1">
    <property type="nucleotide sequence ID" value="NZ_CP042997.1"/>
</dbReference>
<protein>
    <submittedName>
        <fullName evidence="4">Glutamate synthase [NADPH] small chain</fullName>
        <ecNumber evidence="4">1.4.1.13</ecNumber>
    </submittedName>
</protein>
<dbReference type="InterPro" id="IPR028261">
    <property type="entry name" value="DPD_II"/>
</dbReference>
<dbReference type="InterPro" id="IPR006004">
    <property type="entry name" value="SudA-like"/>
</dbReference>
<dbReference type="EC" id="1.4.1.13" evidence="4"/>
<dbReference type="InterPro" id="IPR023753">
    <property type="entry name" value="FAD/NAD-binding_dom"/>
</dbReference>
<dbReference type="AlphaFoldDB" id="A0A5B9WC50"/>
<dbReference type="SUPFAM" id="SSF46548">
    <property type="entry name" value="alpha-helical ferredoxin"/>
    <property type="match status" value="1"/>
</dbReference>
<dbReference type="EMBL" id="CP042997">
    <property type="protein sequence ID" value="QEH37460.1"/>
    <property type="molecule type" value="Genomic_DNA"/>
</dbReference>
<organism evidence="4 5">
    <name type="scientific">Aquisphaera giovannonii</name>
    <dbReference type="NCBI Taxonomy" id="406548"/>
    <lineage>
        <taxon>Bacteria</taxon>
        <taxon>Pseudomonadati</taxon>
        <taxon>Planctomycetota</taxon>
        <taxon>Planctomycetia</taxon>
        <taxon>Isosphaerales</taxon>
        <taxon>Isosphaeraceae</taxon>
        <taxon>Aquisphaera</taxon>
    </lineage>
</organism>
<dbReference type="InterPro" id="IPR009051">
    <property type="entry name" value="Helical_ferredxn"/>
</dbReference>
<dbReference type="Proteomes" id="UP000324233">
    <property type="component" value="Chromosome"/>
</dbReference>
<dbReference type="GO" id="GO:0004355">
    <property type="term" value="F:glutamate synthase (NADPH) activity"/>
    <property type="evidence" value="ECO:0007669"/>
    <property type="project" value="UniProtKB-EC"/>
</dbReference>